<protein>
    <submittedName>
        <fullName evidence="5">NRDE-2, necessary for RNA interference-domain-containing protein</fullName>
    </submittedName>
</protein>
<evidence type="ECO:0000256" key="2">
    <source>
        <dbReference type="ARBA" id="ARBA00009265"/>
    </source>
</evidence>
<keyword evidence="6" id="KW-1185">Reference proteome</keyword>
<accession>A0A1Y2EDP7</accession>
<dbReference type="GO" id="GO:1902369">
    <property type="term" value="P:negative regulation of RNA catabolic process"/>
    <property type="evidence" value="ECO:0007669"/>
    <property type="project" value="TreeGrafter"/>
</dbReference>
<dbReference type="PANTHER" id="PTHR13471:SF0">
    <property type="entry name" value="NUCLEAR EXOSOME REGULATOR NRDE2"/>
    <property type="match status" value="1"/>
</dbReference>
<dbReference type="AlphaFoldDB" id="A0A1Y2EDP7"/>
<organism evidence="5 6">
    <name type="scientific">Pseudomassariella vexata</name>
    <dbReference type="NCBI Taxonomy" id="1141098"/>
    <lineage>
        <taxon>Eukaryota</taxon>
        <taxon>Fungi</taxon>
        <taxon>Dikarya</taxon>
        <taxon>Ascomycota</taxon>
        <taxon>Pezizomycotina</taxon>
        <taxon>Sordariomycetes</taxon>
        <taxon>Xylariomycetidae</taxon>
        <taxon>Amphisphaeriales</taxon>
        <taxon>Pseudomassariaceae</taxon>
        <taxon>Pseudomassariella</taxon>
    </lineage>
</organism>
<dbReference type="GO" id="GO:0031048">
    <property type="term" value="P:regulatory ncRNA-mediated heterochromatin formation"/>
    <property type="evidence" value="ECO:0007669"/>
    <property type="project" value="TreeGrafter"/>
</dbReference>
<feature type="region of interest" description="Disordered" evidence="4">
    <location>
        <begin position="171"/>
        <end position="249"/>
    </location>
</feature>
<dbReference type="Proteomes" id="UP000193689">
    <property type="component" value="Unassembled WGS sequence"/>
</dbReference>
<feature type="compositionally biased region" description="Low complexity" evidence="4">
    <location>
        <begin position="204"/>
        <end position="214"/>
    </location>
</feature>
<reference evidence="5 6" key="1">
    <citation type="submission" date="2016-07" db="EMBL/GenBank/DDBJ databases">
        <title>Pervasive Adenine N6-methylation of Active Genes in Fungi.</title>
        <authorList>
            <consortium name="DOE Joint Genome Institute"/>
            <person name="Mondo S.J."/>
            <person name="Dannebaum R.O."/>
            <person name="Kuo R.C."/>
            <person name="Labutti K."/>
            <person name="Haridas S."/>
            <person name="Kuo A."/>
            <person name="Salamov A."/>
            <person name="Ahrendt S.R."/>
            <person name="Lipzen A."/>
            <person name="Sullivan W."/>
            <person name="Andreopoulos W.B."/>
            <person name="Clum A."/>
            <person name="Lindquist E."/>
            <person name="Daum C."/>
            <person name="Ramamoorthy G.K."/>
            <person name="Gryganskyi A."/>
            <person name="Culley D."/>
            <person name="Magnuson J.K."/>
            <person name="James T.Y."/>
            <person name="O'Malley M.A."/>
            <person name="Stajich J.E."/>
            <person name="Spatafora J.W."/>
            <person name="Visel A."/>
            <person name="Grigoriev I.V."/>
        </authorList>
    </citation>
    <scope>NUCLEOTIDE SEQUENCE [LARGE SCALE GENOMIC DNA]</scope>
    <source>
        <strain evidence="5 6">CBS 129021</strain>
    </source>
</reference>
<proteinExistence type="inferred from homology"/>
<dbReference type="Pfam" id="PF08424">
    <property type="entry name" value="NRDE-2"/>
    <property type="match status" value="1"/>
</dbReference>
<comment type="similarity">
    <text evidence="2">Belongs to the NRDE2 family.</text>
</comment>
<evidence type="ECO:0000313" key="5">
    <source>
        <dbReference type="EMBL" id="ORY69680.1"/>
    </source>
</evidence>
<feature type="compositionally biased region" description="Low complexity" evidence="4">
    <location>
        <begin position="1"/>
        <end position="19"/>
    </location>
</feature>
<feature type="compositionally biased region" description="Basic and acidic residues" evidence="4">
    <location>
        <begin position="81"/>
        <end position="101"/>
    </location>
</feature>
<dbReference type="Gene3D" id="1.25.40.10">
    <property type="entry name" value="Tetratricopeptide repeat domain"/>
    <property type="match status" value="1"/>
</dbReference>
<evidence type="ECO:0000256" key="4">
    <source>
        <dbReference type="SAM" id="MobiDB-lite"/>
    </source>
</evidence>
<feature type="compositionally biased region" description="Low complexity" evidence="4">
    <location>
        <begin position="235"/>
        <end position="244"/>
    </location>
</feature>
<dbReference type="SUPFAM" id="SSF48452">
    <property type="entry name" value="TPR-like"/>
    <property type="match status" value="1"/>
</dbReference>
<feature type="compositionally biased region" description="Basic residues" evidence="4">
    <location>
        <begin position="44"/>
        <end position="53"/>
    </location>
</feature>
<dbReference type="OrthoDB" id="297219at2759"/>
<keyword evidence="3" id="KW-0539">Nucleus</keyword>
<dbReference type="InterPro" id="IPR011990">
    <property type="entry name" value="TPR-like_helical_dom_sf"/>
</dbReference>
<dbReference type="RefSeq" id="XP_040719630.1">
    <property type="nucleotide sequence ID" value="XM_040861717.1"/>
</dbReference>
<dbReference type="InParanoid" id="A0A1Y2EDP7"/>
<feature type="region of interest" description="Disordered" evidence="4">
    <location>
        <begin position="1"/>
        <end position="105"/>
    </location>
</feature>
<name>A0A1Y2EDP7_9PEZI</name>
<evidence type="ECO:0000256" key="3">
    <source>
        <dbReference type="ARBA" id="ARBA00023242"/>
    </source>
</evidence>
<dbReference type="InterPro" id="IPR013633">
    <property type="entry name" value="NRDE-2"/>
</dbReference>
<comment type="caution">
    <text evidence="5">The sequence shown here is derived from an EMBL/GenBank/DDBJ whole genome shotgun (WGS) entry which is preliminary data.</text>
</comment>
<dbReference type="GeneID" id="63777929"/>
<feature type="compositionally biased region" description="Basic and acidic residues" evidence="4">
    <location>
        <begin position="54"/>
        <end position="70"/>
    </location>
</feature>
<gene>
    <name evidence="5" type="ORF">BCR38DRAFT_454635</name>
</gene>
<dbReference type="PANTHER" id="PTHR13471">
    <property type="entry name" value="TETRATRICOPEPTIDE-LIKE HELICAL"/>
    <property type="match status" value="1"/>
</dbReference>
<dbReference type="GO" id="GO:0071013">
    <property type="term" value="C:catalytic step 2 spliceosome"/>
    <property type="evidence" value="ECO:0007669"/>
    <property type="project" value="TreeGrafter"/>
</dbReference>
<evidence type="ECO:0000313" key="6">
    <source>
        <dbReference type="Proteomes" id="UP000193689"/>
    </source>
</evidence>
<evidence type="ECO:0000256" key="1">
    <source>
        <dbReference type="ARBA" id="ARBA00004123"/>
    </source>
</evidence>
<dbReference type="STRING" id="1141098.A0A1Y2EDP7"/>
<comment type="subcellular location">
    <subcellularLocation>
        <location evidence="1">Nucleus</location>
    </subcellularLocation>
</comment>
<sequence>MSSKGGKKPSVPKFSSFKPKPVPVEQTEGPPTPAADPGLITRGSHLRAHRHRSHATEESRERDRGNHDSSTRQSNVSRRPGPSEDFKEGSFTIDKRGDPLIRKYGSNHRYDVPAYRRFGSGRLLGADGFLRIERLGNRDEFFIRGYYEGGSALRGDRKSVLARGIHNKSQPIRVRQESSQAPTLTEDFLPLKSSKKRKWPNDPSSESSGEEGQSYRSIHGKSKVHEHSESDELYGSDSSASSTGSDRRRFVDPVKAKEISLSARVRDHPEDIDAWLELVNHQNTLLRMRAADGQRATQAEIKSFADIKLSLLEKGLAHADSPEQRDKLLLRIMREGSKIWDRKTVIKRWEDLMKDHSANFALWKAYVNFRQTDLPTFRYDDIKQLYVNRLRSIETAMTQDTSNTQSQELYDQLVLVFLKATRFVADAGFVELAVAAWQAMLELLFCRPVTAPDASASTMIASFQNFWESEVPRIGEEFAKGWFTYEADGGKQDAPEPRSFGVGQTPNTRDAYKAWTATEQQRAANAKVPARTMDDGTEDDPYRVVMFADIQDFLVFIPEKNLPMIQTLMLDAYLIFCQLPPAVGTSKAVKVIMQDELLNSGRNSVFEVKEVTNSIAPGQQHMDEESTKTPDFAHDYQQMAISSETLFPPSKWFRCIQAMRGSTSDQHKLILNTLKQLARSFGREEIAPYSLAFDSLDETIDDKKTAKALLKKYSTNIGLYIGYANLENARGNRDTARNVLSAALSLPTNSTHDRLRLCIASAWIDLEDGNIPGSISRILMVATDASNETASSTTQLLKARQLLGSNRDYLISSGDSGTAAIYGEGLALLEYATQTSGKEPQSEGQGDIWSAMSCVSACSDDFSSRGLAESLSHERLLQFTARLLYHHATHGPFRPAFLRDQFAKFVHFFPQNTMFLSLYAWRETRLSIDDRVRSLLDQHVLVPPHDCVSSRVFAIRHEMKTGNSHSTCAAFEHALESDEETGCRHHPGLWISYMRFCRERKELRHKAKDVFYRAVQSYPGSREVFIEAFVTLVEEMDSAELKAVYNTLSEKGLRVHVELQEFVEGWESAQKQKMMGGGR</sequence>
<dbReference type="EMBL" id="MCFJ01000002">
    <property type="protein sequence ID" value="ORY69680.1"/>
    <property type="molecule type" value="Genomic_DNA"/>
</dbReference>